<dbReference type="AlphaFoldDB" id="A0A1F5DQF9"/>
<dbReference type="CDD" id="cd00364">
    <property type="entry name" value="Ribosomal_uS17"/>
    <property type="match status" value="1"/>
</dbReference>
<dbReference type="InterPro" id="IPR012340">
    <property type="entry name" value="NA-bd_OB-fold"/>
</dbReference>
<evidence type="ECO:0000256" key="4">
    <source>
        <dbReference type="ARBA" id="ARBA00022980"/>
    </source>
</evidence>
<comment type="function">
    <text evidence="6">One of the primary rRNA binding proteins, it binds specifically to the 5'-end of 16S ribosomal RNA.</text>
</comment>
<keyword evidence="5 6" id="KW-0687">Ribonucleoprotein</keyword>
<dbReference type="NCBIfam" id="NF004123">
    <property type="entry name" value="PRK05610.1"/>
    <property type="match status" value="1"/>
</dbReference>
<evidence type="ECO:0000256" key="1">
    <source>
        <dbReference type="ARBA" id="ARBA00010254"/>
    </source>
</evidence>
<dbReference type="Gene3D" id="2.40.50.140">
    <property type="entry name" value="Nucleic acid-binding proteins"/>
    <property type="match status" value="1"/>
</dbReference>
<dbReference type="GO" id="GO:0006412">
    <property type="term" value="P:translation"/>
    <property type="evidence" value="ECO:0007669"/>
    <property type="project" value="UniProtKB-UniRule"/>
</dbReference>
<gene>
    <name evidence="6" type="primary">rpsQ</name>
    <name evidence="7" type="ORF">A2V71_00910</name>
</gene>
<name>A0A1F5DQF9_9BACT</name>
<sequence length="76" mass="8866">MKKLIGKVIRDKMQKTRVVEIVEMRRHPIYHKGYPVTTKIKAHDEGNAFKEGDIVEIAAVRPLSKDKAWKIIRKVK</sequence>
<dbReference type="GO" id="GO:0003735">
    <property type="term" value="F:structural constituent of ribosome"/>
    <property type="evidence" value="ECO:0007669"/>
    <property type="project" value="UniProtKB-UniRule"/>
</dbReference>
<evidence type="ECO:0000256" key="3">
    <source>
        <dbReference type="ARBA" id="ARBA00022884"/>
    </source>
</evidence>
<dbReference type="NCBIfam" id="TIGR03635">
    <property type="entry name" value="uS17_bact"/>
    <property type="match status" value="1"/>
</dbReference>
<evidence type="ECO:0000256" key="2">
    <source>
        <dbReference type="ARBA" id="ARBA00022730"/>
    </source>
</evidence>
<keyword evidence="2 6" id="KW-0699">rRNA-binding</keyword>
<protein>
    <recommendedName>
        <fullName evidence="6">Small ribosomal subunit protein uS17</fullName>
    </recommendedName>
</protein>
<organism evidence="7 8">
    <name type="scientific">Candidatus Berkelbacteria bacterium RBG_13_40_8</name>
    <dbReference type="NCBI Taxonomy" id="1797467"/>
    <lineage>
        <taxon>Bacteria</taxon>
        <taxon>Candidatus Berkelbacteria</taxon>
    </lineage>
</organism>
<dbReference type="SUPFAM" id="SSF50249">
    <property type="entry name" value="Nucleic acid-binding proteins"/>
    <property type="match status" value="1"/>
</dbReference>
<dbReference type="PANTHER" id="PTHR10744">
    <property type="entry name" value="40S RIBOSOMAL PROTEIN S11 FAMILY MEMBER"/>
    <property type="match status" value="1"/>
</dbReference>
<proteinExistence type="inferred from homology"/>
<evidence type="ECO:0000256" key="5">
    <source>
        <dbReference type="ARBA" id="ARBA00023274"/>
    </source>
</evidence>
<comment type="caution">
    <text evidence="7">The sequence shown here is derived from an EMBL/GenBank/DDBJ whole genome shotgun (WGS) entry which is preliminary data.</text>
</comment>
<evidence type="ECO:0000313" key="7">
    <source>
        <dbReference type="EMBL" id="OGD57362.1"/>
    </source>
</evidence>
<evidence type="ECO:0000256" key="6">
    <source>
        <dbReference type="HAMAP-Rule" id="MF_01345"/>
    </source>
</evidence>
<dbReference type="PANTHER" id="PTHR10744:SF1">
    <property type="entry name" value="SMALL RIBOSOMAL SUBUNIT PROTEIN US17M"/>
    <property type="match status" value="1"/>
</dbReference>
<dbReference type="HAMAP" id="MF_01345_B">
    <property type="entry name" value="Ribosomal_uS17_B"/>
    <property type="match status" value="1"/>
</dbReference>
<keyword evidence="4 6" id="KW-0689">Ribosomal protein</keyword>
<dbReference type="PRINTS" id="PR00973">
    <property type="entry name" value="RIBOSOMALS17"/>
</dbReference>
<reference evidence="7 8" key="1">
    <citation type="journal article" date="2016" name="Nat. Commun.">
        <title>Thousands of microbial genomes shed light on interconnected biogeochemical processes in an aquifer system.</title>
        <authorList>
            <person name="Anantharaman K."/>
            <person name="Brown C.T."/>
            <person name="Hug L.A."/>
            <person name="Sharon I."/>
            <person name="Castelle C.J."/>
            <person name="Probst A.J."/>
            <person name="Thomas B.C."/>
            <person name="Singh A."/>
            <person name="Wilkins M.J."/>
            <person name="Karaoz U."/>
            <person name="Brodie E.L."/>
            <person name="Williams K.H."/>
            <person name="Hubbard S.S."/>
            <person name="Banfield J.F."/>
        </authorList>
    </citation>
    <scope>NUCLEOTIDE SEQUENCE [LARGE SCALE GENOMIC DNA]</scope>
</reference>
<comment type="subunit">
    <text evidence="6">Part of the 30S ribosomal subunit.</text>
</comment>
<keyword evidence="3 6" id="KW-0694">RNA-binding</keyword>
<evidence type="ECO:0000313" key="8">
    <source>
        <dbReference type="Proteomes" id="UP000178764"/>
    </source>
</evidence>
<dbReference type="GO" id="GO:0022627">
    <property type="term" value="C:cytosolic small ribosomal subunit"/>
    <property type="evidence" value="ECO:0007669"/>
    <property type="project" value="UniProtKB-UniRule"/>
</dbReference>
<accession>A0A1F5DQF9</accession>
<dbReference type="GO" id="GO:0019843">
    <property type="term" value="F:rRNA binding"/>
    <property type="evidence" value="ECO:0007669"/>
    <property type="project" value="UniProtKB-UniRule"/>
</dbReference>
<dbReference type="EMBL" id="MEZT01000003">
    <property type="protein sequence ID" value="OGD57362.1"/>
    <property type="molecule type" value="Genomic_DNA"/>
</dbReference>
<comment type="similarity">
    <text evidence="1 6">Belongs to the universal ribosomal protein uS17 family.</text>
</comment>
<dbReference type="InterPro" id="IPR019984">
    <property type="entry name" value="Ribosomal_uS17_bact/chlr"/>
</dbReference>
<dbReference type="Pfam" id="PF00366">
    <property type="entry name" value="Ribosomal_S17"/>
    <property type="match status" value="1"/>
</dbReference>
<dbReference type="InterPro" id="IPR000266">
    <property type="entry name" value="Ribosomal_uS17"/>
</dbReference>
<dbReference type="Proteomes" id="UP000178764">
    <property type="component" value="Unassembled WGS sequence"/>
</dbReference>